<gene>
    <name evidence="2" type="ORF">OVA965_LOCUS45197</name>
    <name evidence="3" type="ORF">TMI583_LOCUS48464</name>
</gene>
<dbReference type="PANTHER" id="PTHR23093">
    <property type="entry name" value="SIMILAR TO CHROMOSOME 3 OPEN READING FRAME 20"/>
    <property type="match status" value="1"/>
</dbReference>
<name>A0A8S2XSE9_9BILA</name>
<evidence type="ECO:0000259" key="1">
    <source>
        <dbReference type="Pfam" id="PF14977"/>
    </source>
</evidence>
<feature type="domain" description="FAM194 C-terminal" evidence="1">
    <location>
        <begin position="7"/>
        <end position="90"/>
    </location>
</feature>
<accession>A0A8S2XSE9</accession>
<organism evidence="3 4">
    <name type="scientific">Didymodactylos carnosus</name>
    <dbReference type="NCBI Taxonomy" id="1234261"/>
    <lineage>
        <taxon>Eukaryota</taxon>
        <taxon>Metazoa</taxon>
        <taxon>Spiralia</taxon>
        <taxon>Gnathifera</taxon>
        <taxon>Rotifera</taxon>
        <taxon>Eurotatoria</taxon>
        <taxon>Bdelloidea</taxon>
        <taxon>Philodinida</taxon>
        <taxon>Philodinidae</taxon>
        <taxon>Didymodactylos</taxon>
    </lineage>
</organism>
<feature type="non-terminal residue" evidence="3">
    <location>
        <position position="1"/>
    </location>
</feature>
<dbReference type="InterPro" id="IPR029281">
    <property type="entry name" value="FAM194_C"/>
</dbReference>
<evidence type="ECO:0000313" key="3">
    <source>
        <dbReference type="EMBL" id="CAF4514189.1"/>
    </source>
</evidence>
<dbReference type="Pfam" id="PF14977">
    <property type="entry name" value="FAM194"/>
    <property type="match status" value="1"/>
</dbReference>
<protein>
    <recommendedName>
        <fullName evidence="1">FAM194 C-terminal domain-containing protein</fullName>
    </recommendedName>
</protein>
<dbReference type="EMBL" id="CAJNOK010069210">
    <property type="protein sequence ID" value="CAF1658956.1"/>
    <property type="molecule type" value="Genomic_DNA"/>
</dbReference>
<evidence type="ECO:0000313" key="4">
    <source>
        <dbReference type="Proteomes" id="UP000682733"/>
    </source>
</evidence>
<reference evidence="3" key="1">
    <citation type="submission" date="2021-02" db="EMBL/GenBank/DDBJ databases">
        <authorList>
            <person name="Nowell W R."/>
        </authorList>
    </citation>
    <scope>NUCLEOTIDE SEQUENCE</scope>
</reference>
<sequence>PSDVVADHVHAPPFQPILFHLNEQMVIKICSQEKIYLTFSDELVDLKFKVGAKLKVNNVNNLPSPSKIDPMENFLKKKNVHLTRLLKNIQMEAQQYVKSQESPRILSNVHTQQISLSAIHQQQQRLPRPMKNTLFPPIKRNEEKTQANRKIYRSIIVT</sequence>
<comment type="caution">
    <text evidence="3">The sequence shown here is derived from an EMBL/GenBank/DDBJ whole genome shotgun (WGS) entry which is preliminary data.</text>
</comment>
<dbReference type="EMBL" id="CAJOBA010099216">
    <property type="protein sequence ID" value="CAF4514189.1"/>
    <property type="molecule type" value="Genomic_DNA"/>
</dbReference>
<evidence type="ECO:0000313" key="2">
    <source>
        <dbReference type="EMBL" id="CAF1658956.1"/>
    </source>
</evidence>
<proteinExistence type="predicted"/>
<dbReference type="AlphaFoldDB" id="A0A8S2XSE9"/>
<dbReference type="Proteomes" id="UP000677228">
    <property type="component" value="Unassembled WGS sequence"/>
</dbReference>
<dbReference type="PANTHER" id="PTHR23093:SF18">
    <property type="entry name" value="GLUTAMATE RICH 6"/>
    <property type="match status" value="1"/>
</dbReference>
<dbReference type="Proteomes" id="UP000682733">
    <property type="component" value="Unassembled WGS sequence"/>
</dbReference>